<feature type="region of interest" description="Disordered" evidence="1">
    <location>
        <begin position="437"/>
        <end position="466"/>
    </location>
</feature>
<feature type="compositionally biased region" description="Polar residues" evidence="1">
    <location>
        <begin position="713"/>
        <end position="730"/>
    </location>
</feature>
<feature type="compositionally biased region" description="Basic and acidic residues" evidence="1">
    <location>
        <begin position="306"/>
        <end position="318"/>
    </location>
</feature>
<feature type="domain" description="DUF6830" evidence="2">
    <location>
        <begin position="1"/>
        <end position="109"/>
    </location>
</feature>
<feature type="compositionally biased region" description="Basic and acidic residues" evidence="1">
    <location>
        <begin position="801"/>
        <end position="811"/>
    </location>
</feature>
<evidence type="ECO:0000313" key="4">
    <source>
        <dbReference type="Proteomes" id="UP001194468"/>
    </source>
</evidence>
<gene>
    <name evidence="3" type="ORF">L210DRAFT_3678159</name>
</gene>
<feature type="compositionally biased region" description="Acidic residues" evidence="1">
    <location>
        <begin position="614"/>
        <end position="627"/>
    </location>
</feature>
<comment type="caution">
    <text evidence="3">The sequence shown here is derived from an EMBL/GenBank/DDBJ whole genome shotgun (WGS) entry which is preliminary data.</text>
</comment>
<evidence type="ECO:0000313" key="3">
    <source>
        <dbReference type="EMBL" id="KAF8419798.1"/>
    </source>
</evidence>
<accession>A0AAD4BD76</accession>
<feature type="region of interest" description="Disordered" evidence="1">
    <location>
        <begin position="710"/>
        <end position="730"/>
    </location>
</feature>
<evidence type="ECO:0000256" key="1">
    <source>
        <dbReference type="SAM" id="MobiDB-lite"/>
    </source>
</evidence>
<dbReference type="Pfam" id="PF20722">
    <property type="entry name" value="DUF6830"/>
    <property type="match status" value="1"/>
</dbReference>
<reference evidence="3" key="1">
    <citation type="submission" date="2019-10" db="EMBL/GenBank/DDBJ databases">
        <authorList>
            <consortium name="DOE Joint Genome Institute"/>
            <person name="Kuo A."/>
            <person name="Miyauchi S."/>
            <person name="Kiss E."/>
            <person name="Drula E."/>
            <person name="Kohler A."/>
            <person name="Sanchez-Garcia M."/>
            <person name="Andreopoulos B."/>
            <person name="Barry K.W."/>
            <person name="Bonito G."/>
            <person name="Buee M."/>
            <person name="Carver A."/>
            <person name="Chen C."/>
            <person name="Cichocki N."/>
            <person name="Clum A."/>
            <person name="Culley D."/>
            <person name="Crous P.W."/>
            <person name="Fauchery L."/>
            <person name="Girlanda M."/>
            <person name="Hayes R."/>
            <person name="Keri Z."/>
            <person name="LaButti K."/>
            <person name="Lipzen A."/>
            <person name="Lombard V."/>
            <person name="Magnuson J."/>
            <person name="Maillard F."/>
            <person name="Morin E."/>
            <person name="Murat C."/>
            <person name="Nolan M."/>
            <person name="Ohm R."/>
            <person name="Pangilinan J."/>
            <person name="Pereira M."/>
            <person name="Perotto S."/>
            <person name="Peter M."/>
            <person name="Riley R."/>
            <person name="Sitrit Y."/>
            <person name="Stielow B."/>
            <person name="Szollosi G."/>
            <person name="Zifcakova L."/>
            <person name="Stursova M."/>
            <person name="Spatafora J.W."/>
            <person name="Tedersoo L."/>
            <person name="Vaario L.-M."/>
            <person name="Yamada A."/>
            <person name="Yan M."/>
            <person name="Wang P."/>
            <person name="Xu J."/>
            <person name="Bruns T."/>
            <person name="Baldrian P."/>
            <person name="Vilgalys R."/>
            <person name="Henrissat B."/>
            <person name="Grigoriev I.V."/>
            <person name="Hibbett D."/>
            <person name="Nagy L.G."/>
            <person name="Martin F.M."/>
        </authorList>
    </citation>
    <scope>NUCLEOTIDE SEQUENCE</scope>
    <source>
        <strain evidence="3">BED1</strain>
    </source>
</reference>
<feature type="compositionally biased region" description="Low complexity" evidence="1">
    <location>
        <begin position="446"/>
        <end position="461"/>
    </location>
</feature>
<protein>
    <recommendedName>
        <fullName evidence="2">DUF6830 domain-containing protein</fullName>
    </recommendedName>
</protein>
<feature type="compositionally biased region" description="Low complexity" evidence="1">
    <location>
        <begin position="282"/>
        <end position="300"/>
    </location>
</feature>
<organism evidence="3 4">
    <name type="scientific">Boletus edulis BED1</name>
    <dbReference type="NCBI Taxonomy" id="1328754"/>
    <lineage>
        <taxon>Eukaryota</taxon>
        <taxon>Fungi</taxon>
        <taxon>Dikarya</taxon>
        <taxon>Basidiomycota</taxon>
        <taxon>Agaricomycotina</taxon>
        <taxon>Agaricomycetes</taxon>
        <taxon>Agaricomycetidae</taxon>
        <taxon>Boletales</taxon>
        <taxon>Boletineae</taxon>
        <taxon>Boletaceae</taxon>
        <taxon>Boletoideae</taxon>
        <taxon>Boletus</taxon>
    </lineage>
</organism>
<feature type="region of interest" description="Disordered" evidence="1">
    <location>
        <begin position="801"/>
        <end position="843"/>
    </location>
</feature>
<dbReference type="InterPro" id="IPR049233">
    <property type="entry name" value="DUF6830"/>
</dbReference>
<evidence type="ECO:0000259" key="2">
    <source>
        <dbReference type="Pfam" id="PF20722"/>
    </source>
</evidence>
<proteinExistence type="predicted"/>
<keyword evidence="4" id="KW-1185">Reference proteome</keyword>
<feature type="region of interest" description="Disordered" evidence="1">
    <location>
        <begin position="558"/>
        <end position="584"/>
    </location>
</feature>
<feature type="compositionally biased region" description="Basic and acidic residues" evidence="1">
    <location>
        <begin position="572"/>
        <end position="581"/>
    </location>
</feature>
<name>A0AAD4BD76_BOLED</name>
<feature type="region of interest" description="Disordered" evidence="1">
    <location>
        <begin position="269"/>
        <end position="347"/>
    </location>
</feature>
<reference evidence="3" key="2">
    <citation type="journal article" date="2020" name="Nat. Commun.">
        <title>Large-scale genome sequencing of mycorrhizal fungi provides insights into the early evolution of symbiotic traits.</title>
        <authorList>
            <person name="Miyauchi S."/>
            <person name="Kiss E."/>
            <person name="Kuo A."/>
            <person name="Drula E."/>
            <person name="Kohler A."/>
            <person name="Sanchez-Garcia M."/>
            <person name="Morin E."/>
            <person name="Andreopoulos B."/>
            <person name="Barry K.W."/>
            <person name="Bonito G."/>
            <person name="Buee M."/>
            <person name="Carver A."/>
            <person name="Chen C."/>
            <person name="Cichocki N."/>
            <person name="Clum A."/>
            <person name="Culley D."/>
            <person name="Crous P.W."/>
            <person name="Fauchery L."/>
            <person name="Girlanda M."/>
            <person name="Hayes R.D."/>
            <person name="Keri Z."/>
            <person name="LaButti K."/>
            <person name="Lipzen A."/>
            <person name="Lombard V."/>
            <person name="Magnuson J."/>
            <person name="Maillard F."/>
            <person name="Murat C."/>
            <person name="Nolan M."/>
            <person name="Ohm R.A."/>
            <person name="Pangilinan J."/>
            <person name="Pereira M.F."/>
            <person name="Perotto S."/>
            <person name="Peter M."/>
            <person name="Pfister S."/>
            <person name="Riley R."/>
            <person name="Sitrit Y."/>
            <person name="Stielow J.B."/>
            <person name="Szollosi G."/>
            <person name="Zifcakova L."/>
            <person name="Stursova M."/>
            <person name="Spatafora J.W."/>
            <person name="Tedersoo L."/>
            <person name="Vaario L.M."/>
            <person name="Yamada A."/>
            <person name="Yan M."/>
            <person name="Wang P."/>
            <person name="Xu J."/>
            <person name="Bruns T."/>
            <person name="Baldrian P."/>
            <person name="Vilgalys R."/>
            <person name="Dunand C."/>
            <person name="Henrissat B."/>
            <person name="Grigoriev I.V."/>
            <person name="Hibbett D."/>
            <person name="Nagy L.G."/>
            <person name="Martin F.M."/>
        </authorList>
    </citation>
    <scope>NUCLEOTIDE SEQUENCE</scope>
    <source>
        <strain evidence="3">BED1</strain>
    </source>
</reference>
<feature type="region of interest" description="Disordered" evidence="1">
    <location>
        <begin position="607"/>
        <end position="659"/>
    </location>
</feature>
<dbReference type="AlphaFoldDB" id="A0AAD4BD76"/>
<sequence length="968" mass="106836">MFNIPDLCPAIADYLGREGPYAQNFHSFGGQRRAHADVHLPFSEIQVWYKVRLQQKLHHDRTSVGPVFTINAHPANHAWEYGRRDTAILHIDGRHEWPSSGLTGHAIVEICLIMRPLSPRGCKITWDERFLVYARRFDVAPQQRSQVDPATGLHVLKRATRASGALLVVIPNNIVRSCELSASTRSPSDLKWPCHLRMRRQSKAYQGFIKKEPVTKSPLVSTEEEHPPPPMIDHLIPRAKAALVAPPLRLAPPSPLPINHSMSLEPWTNPYRRSHHAERSARATSSQLDSSMDISSSLDIPLGRSTHVERAHQEHQMDEVEADVNMTPSSPSPAKKPARSEHSNRDSLIPRFELQLPRDESSPKISHGTFSTADPFSISNVKEEVDPTNLSIGQSEVSLSNLDLEAELQMVLNPPPSDNTDAVPRLLDLIPHNASFTTSTPPLPNPHSFSTSGSFHSPSPSEAMPRLSDSLLNISSRPTGSPALRSVSPSMRTGSPLREVASAQELYSECMPRTRISREDAHMRLMRKRSMESPLGSPAPGSPVPHAEPLAAEKMDGRINNGQSNVAPDVGGSDREDERCLDTTPGTVDVSAELAIIQTVEKRTINSATANVDGQEDVEHNEEDTTDAEPLRSQSTPPRLPRSSFGMLETSFDLSGSRGMGLRDSVGSIQLGEMRSALDRLMDDVKGSSGPSTKKPNARSQVRMELVTEGIKTGQSSANPSSDTGDDSMQTEIDMDLSMDDFRSAPISQPSRPLPLPIQHAATDSVVYTGPSFRSPVEEQAAPALPTKDAIRAREQLILEKRRQARRRDQEESVVYYTPPRPTSMPPSADRPSRRRTRSTGDAAYQRNYADSILSIVRVITGSASMRLFLPWADAEQVSHTSFAGDVNSGKAWKAVRCPSDMNEYAKQIREYRSQEKPIQEEPEPELDDSGNATAMACPFPAHLQPPTTKVNYPVPESARFTGLVWYI</sequence>
<dbReference type="Proteomes" id="UP001194468">
    <property type="component" value="Unassembled WGS sequence"/>
</dbReference>
<dbReference type="EMBL" id="WHUW01000169">
    <property type="protein sequence ID" value="KAF8419798.1"/>
    <property type="molecule type" value="Genomic_DNA"/>
</dbReference>